<dbReference type="RefSeq" id="WP_167966216.1">
    <property type="nucleotide sequence ID" value="NZ_JAATJJ010000002.1"/>
</dbReference>
<gene>
    <name evidence="2" type="ORF">GGR42_003274</name>
</gene>
<dbReference type="Pfam" id="PF00581">
    <property type="entry name" value="Rhodanese"/>
    <property type="match status" value="1"/>
</dbReference>
<dbReference type="CDD" id="cd00158">
    <property type="entry name" value="RHOD"/>
    <property type="match status" value="1"/>
</dbReference>
<sequence>MKRFLLLFLLIIGQVGCSQKKEIPITELSQKDIDKGILVDVRTPEEYNMGHLDSAMNINWFDEDFAKQFESIDKNKTLYLYCKMGGRSAKASELLESKGYKTVNLLGGYDAWKEN</sequence>
<dbReference type="InterPro" id="IPR052367">
    <property type="entry name" value="Thiosulfate_ST/Rhodanese-like"/>
</dbReference>
<dbReference type="GO" id="GO:0016740">
    <property type="term" value="F:transferase activity"/>
    <property type="evidence" value="ECO:0007669"/>
    <property type="project" value="UniProtKB-KW"/>
</dbReference>
<organism evidence="2 3">
    <name type="scientific">Saonia flava</name>
    <dbReference type="NCBI Taxonomy" id="523696"/>
    <lineage>
        <taxon>Bacteria</taxon>
        <taxon>Pseudomonadati</taxon>
        <taxon>Bacteroidota</taxon>
        <taxon>Flavobacteriia</taxon>
        <taxon>Flavobacteriales</taxon>
        <taxon>Flavobacteriaceae</taxon>
        <taxon>Saonia</taxon>
    </lineage>
</organism>
<dbReference type="PANTHER" id="PTHR45431">
    <property type="entry name" value="RHODANESE-LIKE DOMAIN-CONTAINING PROTEIN 15, CHLOROPLASTIC"/>
    <property type="match status" value="1"/>
</dbReference>
<proteinExistence type="predicted"/>
<comment type="caution">
    <text evidence="2">The sequence shown here is derived from an EMBL/GenBank/DDBJ whole genome shotgun (WGS) entry which is preliminary data.</text>
</comment>
<dbReference type="SMART" id="SM00450">
    <property type="entry name" value="RHOD"/>
    <property type="match status" value="1"/>
</dbReference>
<dbReference type="InterPro" id="IPR001763">
    <property type="entry name" value="Rhodanese-like_dom"/>
</dbReference>
<dbReference type="EMBL" id="JAATJJ010000002">
    <property type="protein sequence ID" value="NJB72783.1"/>
    <property type="molecule type" value="Genomic_DNA"/>
</dbReference>
<evidence type="ECO:0000313" key="3">
    <source>
        <dbReference type="Proteomes" id="UP000590442"/>
    </source>
</evidence>
<evidence type="ECO:0000259" key="1">
    <source>
        <dbReference type="PROSITE" id="PS50206"/>
    </source>
</evidence>
<keyword evidence="2" id="KW-0808">Transferase</keyword>
<dbReference type="AlphaFoldDB" id="A0A846R309"/>
<dbReference type="PANTHER" id="PTHR45431:SF3">
    <property type="entry name" value="RHODANESE-LIKE DOMAIN-CONTAINING PROTEIN 15, CHLOROPLASTIC"/>
    <property type="match status" value="1"/>
</dbReference>
<accession>A0A846R309</accession>
<dbReference type="Proteomes" id="UP000590442">
    <property type="component" value="Unassembled WGS sequence"/>
</dbReference>
<dbReference type="Gene3D" id="3.40.250.10">
    <property type="entry name" value="Rhodanese-like domain"/>
    <property type="match status" value="1"/>
</dbReference>
<evidence type="ECO:0000313" key="2">
    <source>
        <dbReference type="EMBL" id="NJB72783.1"/>
    </source>
</evidence>
<name>A0A846R309_9FLAO</name>
<protein>
    <submittedName>
        <fullName evidence="2">Rhodanese-related sulfurtransferase</fullName>
    </submittedName>
</protein>
<dbReference type="SUPFAM" id="SSF52821">
    <property type="entry name" value="Rhodanese/Cell cycle control phosphatase"/>
    <property type="match status" value="1"/>
</dbReference>
<dbReference type="InterPro" id="IPR036873">
    <property type="entry name" value="Rhodanese-like_dom_sf"/>
</dbReference>
<feature type="domain" description="Rhodanese" evidence="1">
    <location>
        <begin position="32"/>
        <end position="114"/>
    </location>
</feature>
<reference evidence="2 3" key="1">
    <citation type="submission" date="2020-03" db="EMBL/GenBank/DDBJ databases">
        <title>Genomic Encyclopedia of Type Strains, Phase IV (KMG-IV): sequencing the most valuable type-strain genomes for metagenomic binning, comparative biology and taxonomic classification.</title>
        <authorList>
            <person name="Goeker M."/>
        </authorList>
    </citation>
    <scope>NUCLEOTIDE SEQUENCE [LARGE SCALE GENOMIC DNA]</scope>
    <source>
        <strain evidence="2 3">DSM 29762</strain>
    </source>
</reference>
<keyword evidence="3" id="KW-1185">Reference proteome</keyword>
<dbReference type="PROSITE" id="PS50206">
    <property type="entry name" value="RHODANESE_3"/>
    <property type="match status" value="1"/>
</dbReference>